<name>A0A1I5YMQ3_9BACT</name>
<reference evidence="2 3" key="1">
    <citation type="submission" date="2016-10" db="EMBL/GenBank/DDBJ databases">
        <authorList>
            <person name="de Groot N.N."/>
        </authorList>
    </citation>
    <scope>NUCLEOTIDE SEQUENCE [LARGE SCALE GENOMIC DNA]</scope>
    <source>
        <strain evidence="3">E92,LMG 26720,CCM 7988</strain>
    </source>
</reference>
<dbReference type="Proteomes" id="UP000199306">
    <property type="component" value="Unassembled WGS sequence"/>
</dbReference>
<keyword evidence="1" id="KW-0472">Membrane</keyword>
<accession>A0A1I5YMQ3</accession>
<keyword evidence="1" id="KW-0812">Transmembrane</keyword>
<protein>
    <submittedName>
        <fullName evidence="2">Uncharacterized protein</fullName>
    </submittedName>
</protein>
<keyword evidence="3" id="KW-1185">Reference proteome</keyword>
<proteinExistence type="predicted"/>
<feature type="transmembrane region" description="Helical" evidence="1">
    <location>
        <begin position="7"/>
        <end position="28"/>
    </location>
</feature>
<evidence type="ECO:0000256" key="1">
    <source>
        <dbReference type="SAM" id="Phobius"/>
    </source>
</evidence>
<organism evidence="2 3">
    <name type="scientific">Pseudarcicella hirudinis</name>
    <dbReference type="NCBI Taxonomy" id="1079859"/>
    <lineage>
        <taxon>Bacteria</taxon>
        <taxon>Pseudomonadati</taxon>
        <taxon>Bacteroidota</taxon>
        <taxon>Cytophagia</taxon>
        <taxon>Cytophagales</taxon>
        <taxon>Flectobacillaceae</taxon>
        <taxon>Pseudarcicella</taxon>
    </lineage>
</organism>
<evidence type="ECO:0000313" key="3">
    <source>
        <dbReference type="Proteomes" id="UP000199306"/>
    </source>
</evidence>
<sequence>MQRQNLSFKILLFIGLLIISATFIISYYSEISDFTDGILKGTGIGLILLALLPQRFRPGC</sequence>
<dbReference type="EMBL" id="FOXH01000020">
    <property type="protein sequence ID" value="SFQ45544.1"/>
    <property type="molecule type" value="Genomic_DNA"/>
</dbReference>
<keyword evidence="1" id="KW-1133">Transmembrane helix</keyword>
<feature type="transmembrane region" description="Helical" evidence="1">
    <location>
        <begin position="34"/>
        <end position="52"/>
    </location>
</feature>
<dbReference type="AlphaFoldDB" id="A0A1I5YMQ3"/>
<gene>
    <name evidence="2" type="ORF">SAMN04515674_12019</name>
</gene>
<evidence type="ECO:0000313" key="2">
    <source>
        <dbReference type="EMBL" id="SFQ45544.1"/>
    </source>
</evidence>